<dbReference type="InterPro" id="IPR003489">
    <property type="entry name" value="RHF/RaiA"/>
</dbReference>
<dbReference type="Gene3D" id="3.30.160.100">
    <property type="entry name" value="Ribosome hibernation promotion factor-like"/>
    <property type="match status" value="1"/>
</dbReference>
<dbReference type="Proteomes" id="UP000590542">
    <property type="component" value="Unassembled WGS sequence"/>
</dbReference>
<organism evidence="1 2">
    <name type="scientific">candidate division WWE3 bacterium</name>
    <dbReference type="NCBI Taxonomy" id="2053526"/>
    <lineage>
        <taxon>Bacteria</taxon>
        <taxon>Katanobacteria</taxon>
    </lineage>
</organism>
<evidence type="ECO:0000313" key="2">
    <source>
        <dbReference type="Proteomes" id="UP000590542"/>
    </source>
</evidence>
<reference evidence="1 2" key="1">
    <citation type="journal article" date="2020" name="Biotechnol. Biofuels">
        <title>New insights from the biogas microbiome by comprehensive genome-resolved metagenomics of nearly 1600 species originating from multiple anaerobic digesters.</title>
        <authorList>
            <person name="Campanaro S."/>
            <person name="Treu L."/>
            <person name="Rodriguez-R L.M."/>
            <person name="Kovalovszki A."/>
            <person name="Ziels R.M."/>
            <person name="Maus I."/>
            <person name="Zhu X."/>
            <person name="Kougias P.G."/>
            <person name="Basile A."/>
            <person name="Luo G."/>
            <person name="Schluter A."/>
            <person name="Konstantinidis K.T."/>
            <person name="Angelidaki I."/>
        </authorList>
    </citation>
    <scope>NUCLEOTIDE SEQUENCE [LARGE SCALE GENOMIC DNA]</scope>
    <source>
        <strain evidence="1">AS27yjCOA_202</strain>
    </source>
</reference>
<dbReference type="EMBL" id="JAAZNV010000005">
    <property type="protein sequence ID" value="NMB91272.1"/>
    <property type="molecule type" value="Genomic_DNA"/>
</dbReference>
<protein>
    <recommendedName>
        <fullName evidence="3">Ribosome-associated translation inhibitor RaiA</fullName>
    </recommendedName>
</protein>
<accession>A0A7X9E6K5</accession>
<dbReference type="AlphaFoldDB" id="A0A7X9E6K5"/>
<comment type="caution">
    <text evidence="1">The sequence shown here is derived from an EMBL/GenBank/DDBJ whole genome shotgun (WGS) entry which is preliminary data.</text>
</comment>
<evidence type="ECO:0008006" key="3">
    <source>
        <dbReference type="Google" id="ProtNLM"/>
    </source>
</evidence>
<proteinExistence type="predicted"/>
<name>A0A7X9E6K5_UNCKA</name>
<dbReference type="SUPFAM" id="SSF69754">
    <property type="entry name" value="Ribosome binding protein Y (YfiA homologue)"/>
    <property type="match status" value="1"/>
</dbReference>
<gene>
    <name evidence="1" type="ORF">GYA37_00295</name>
</gene>
<sequence>MNYQISSDNIELTPSMEVLTKEKFERIESRTKNLPKDSCFARIVLNSAPENRFNVKVNLSLSSKEYFSDEEDYSLEGALIKVVEELLEMMEKDSIVQRRKDLKEEERIEKALTEEV</sequence>
<evidence type="ECO:0000313" key="1">
    <source>
        <dbReference type="EMBL" id="NMB91272.1"/>
    </source>
</evidence>
<dbReference type="Pfam" id="PF02482">
    <property type="entry name" value="Ribosomal_S30AE"/>
    <property type="match status" value="1"/>
</dbReference>
<dbReference type="InterPro" id="IPR036567">
    <property type="entry name" value="RHF-like"/>
</dbReference>